<dbReference type="Gene3D" id="1.10.472.10">
    <property type="entry name" value="Cyclin-like"/>
    <property type="match status" value="2"/>
</dbReference>
<dbReference type="AlphaFoldDB" id="A0ABD3PD43"/>
<dbReference type="Pfam" id="PF00134">
    <property type="entry name" value="Cyclin_N"/>
    <property type="match status" value="1"/>
</dbReference>
<name>A0ABD3PD43_9STRA</name>
<dbReference type="Proteomes" id="UP001530400">
    <property type="component" value="Unassembled WGS sequence"/>
</dbReference>
<dbReference type="EMBL" id="JALLPJ020000668">
    <property type="protein sequence ID" value="KAL3786040.1"/>
    <property type="molecule type" value="Genomic_DNA"/>
</dbReference>
<gene>
    <name evidence="2" type="ORF">ACHAWO_013509</name>
</gene>
<protein>
    <recommendedName>
        <fullName evidence="1">Cyclin N-terminal domain-containing protein</fullName>
    </recommendedName>
</protein>
<proteinExistence type="predicted"/>
<organism evidence="2 3">
    <name type="scientific">Cyclotella atomus</name>
    <dbReference type="NCBI Taxonomy" id="382360"/>
    <lineage>
        <taxon>Eukaryota</taxon>
        <taxon>Sar</taxon>
        <taxon>Stramenopiles</taxon>
        <taxon>Ochrophyta</taxon>
        <taxon>Bacillariophyta</taxon>
        <taxon>Coscinodiscophyceae</taxon>
        <taxon>Thalassiosirophycidae</taxon>
        <taxon>Stephanodiscales</taxon>
        <taxon>Stephanodiscaceae</taxon>
        <taxon>Cyclotella</taxon>
    </lineage>
</organism>
<keyword evidence="3" id="KW-1185">Reference proteome</keyword>
<dbReference type="SUPFAM" id="SSF47954">
    <property type="entry name" value="Cyclin-like"/>
    <property type="match status" value="2"/>
</dbReference>
<dbReference type="InterPro" id="IPR036915">
    <property type="entry name" value="Cyclin-like_sf"/>
</dbReference>
<dbReference type="InterPro" id="IPR006671">
    <property type="entry name" value="Cyclin_N"/>
</dbReference>
<evidence type="ECO:0000313" key="3">
    <source>
        <dbReference type="Proteomes" id="UP001530400"/>
    </source>
</evidence>
<reference evidence="2 3" key="1">
    <citation type="submission" date="2024-10" db="EMBL/GenBank/DDBJ databases">
        <title>Updated reference genomes for cyclostephanoid diatoms.</title>
        <authorList>
            <person name="Roberts W.R."/>
            <person name="Alverson A.J."/>
        </authorList>
    </citation>
    <scope>NUCLEOTIDE SEQUENCE [LARGE SCALE GENOMIC DNA]</scope>
    <source>
        <strain evidence="2 3">AJA010-31</strain>
    </source>
</reference>
<comment type="caution">
    <text evidence="2">The sequence shown here is derived from an EMBL/GenBank/DDBJ whole genome shotgun (WGS) entry which is preliminary data.</text>
</comment>
<dbReference type="PANTHER" id="PTHR10026">
    <property type="entry name" value="CYCLIN"/>
    <property type="match status" value="1"/>
</dbReference>
<feature type="domain" description="Cyclin N-terminal" evidence="1">
    <location>
        <begin position="131"/>
        <end position="210"/>
    </location>
</feature>
<accession>A0ABD3PD43</accession>
<dbReference type="CDD" id="cd20524">
    <property type="entry name" value="CYCLIN_CCNH_rpt1"/>
    <property type="match status" value="1"/>
</dbReference>
<dbReference type="InterPro" id="IPR043198">
    <property type="entry name" value="Cyclin/Ssn8"/>
</dbReference>
<evidence type="ECO:0000313" key="2">
    <source>
        <dbReference type="EMBL" id="KAL3786040.1"/>
    </source>
</evidence>
<sequence length="419" mass="46246">MHYQETSQSSKWQLASQNELNSLRLAANKRAREWLAQSHEAAASDAADSAAEVTSQPPLLDVSGFASTKSSCTIHTSPIDESSPLYGPTVDSSNHPLLTPTDESLLLSFYASKIPHLIGPHATIPRCIRQPKVSATASLLFRRFYLSNSVMTFDPKALSVASAFLAAKIEDVMMDIRYLELATKEMNAPVTMDEILQAEIQLLKGVDYDLVMWHPYKTVLAVTEDLRVYLKSEKGRRYATTFAIDGEKDGEQKEQRLVSGEDLRPMHDAAMKICDDVIVSDLPLLYGPGEVGLAALMVANDDICSSNNVVSSVSADGEETAPSAKHPTKIDIIGYIQSRFQDTSNSNESVKIDSNAIETIVTRVMSVGDKIRELREGKHGCGNYNVDMEALKGVHKKLKKCRAWGLEKKKKKKRKVEDV</sequence>
<evidence type="ECO:0000259" key="1">
    <source>
        <dbReference type="Pfam" id="PF00134"/>
    </source>
</evidence>